<evidence type="ECO:0000256" key="2">
    <source>
        <dbReference type="ARBA" id="ARBA00004963"/>
    </source>
</evidence>
<dbReference type="Proteomes" id="UP000286482">
    <property type="component" value="Unassembled WGS sequence"/>
</dbReference>
<evidence type="ECO:0000256" key="4">
    <source>
        <dbReference type="ARBA" id="ARBA00022723"/>
    </source>
</evidence>
<comment type="catalytic activity">
    <reaction evidence="1 7">
        <text>an S-(2-hydroxyacyl)glutathione + H2O = a 2-hydroxy carboxylate + glutathione + H(+)</text>
        <dbReference type="Rhea" id="RHEA:21864"/>
        <dbReference type="ChEBI" id="CHEBI:15377"/>
        <dbReference type="ChEBI" id="CHEBI:15378"/>
        <dbReference type="ChEBI" id="CHEBI:57925"/>
        <dbReference type="ChEBI" id="CHEBI:58896"/>
        <dbReference type="ChEBI" id="CHEBI:71261"/>
        <dbReference type="EC" id="3.1.2.6"/>
    </reaction>
</comment>
<dbReference type="SMART" id="SM00849">
    <property type="entry name" value="Lactamase_B"/>
    <property type="match status" value="1"/>
</dbReference>
<dbReference type="EC" id="3.1.2.6" evidence="7"/>
<dbReference type="SUPFAM" id="SSF56281">
    <property type="entry name" value="Metallo-hydrolase/oxidoreductase"/>
    <property type="match status" value="1"/>
</dbReference>
<dbReference type="UniPathway" id="UPA00619">
    <property type="reaction ID" value="UER00676"/>
</dbReference>
<keyword evidence="10" id="KW-1185">Reference proteome</keyword>
<dbReference type="Gene3D" id="3.60.15.10">
    <property type="entry name" value="Ribonuclease Z/Hydroxyacylglutathione hydrolase-like"/>
    <property type="match status" value="1"/>
</dbReference>
<feature type="binding site" evidence="7">
    <location>
        <position position="128"/>
    </location>
    <ligand>
        <name>Zn(2+)</name>
        <dbReference type="ChEBI" id="CHEBI:29105"/>
        <label>2</label>
    </ligand>
</feature>
<accession>A0A420E9L0</accession>
<feature type="binding site" evidence="7">
    <location>
        <position position="56"/>
    </location>
    <ligand>
        <name>Zn(2+)</name>
        <dbReference type="ChEBI" id="CHEBI:29105"/>
        <label>1</label>
    </ligand>
</feature>
<comment type="subunit">
    <text evidence="7">Monomer.</text>
</comment>
<evidence type="ECO:0000256" key="6">
    <source>
        <dbReference type="ARBA" id="ARBA00022833"/>
    </source>
</evidence>
<evidence type="ECO:0000256" key="7">
    <source>
        <dbReference type="HAMAP-Rule" id="MF_01374"/>
    </source>
</evidence>
<feature type="binding site" evidence="7">
    <location>
        <position position="111"/>
    </location>
    <ligand>
        <name>Zn(2+)</name>
        <dbReference type="ChEBI" id="CHEBI:29105"/>
        <label>1</label>
    </ligand>
</feature>
<feature type="domain" description="Metallo-beta-lactamase" evidence="8">
    <location>
        <begin position="11"/>
        <end position="166"/>
    </location>
</feature>
<evidence type="ECO:0000256" key="3">
    <source>
        <dbReference type="ARBA" id="ARBA00006759"/>
    </source>
</evidence>
<evidence type="ECO:0000313" key="9">
    <source>
        <dbReference type="EMBL" id="RKF17377.1"/>
    </source>
</evidence>
<gene>
    <name evidence="7 9" type="primary">gloB</name>
    <name evidence="9" type="ORF">DBZ36_13025</name>
</gene>
<feature type="binding site" evidence="7">
    <location>
        <position position="128"/>
    </location>
    <ligand>
        <name>Zn(2+)</name>
        <dbReference type="ChEBI" id="CHEBI:29105"/>
        <label>1</label>
    </ligand>
</feature>
<evidence type="ECO:0000256" key="1">
    <source>
        <dbReference type="ARBA" id="ARBA00001623"/>
    </source>
</evidence>
<feature type="binding site" evidence="7">
    <location>
        <position position="166"/>
    </location>
    <ligand>
        <name>Zn(2+)</name>
        <dbReference type="ChEBI" id="CHEBI:29105"/>
        <label>2</label>
    </ligand>
</feature>
<feature type="binding site" evidence="7">
    <location>
        <position position="59"/>
    </location>
    <ligand>
        <name>Zn(2+)</name>
        <dbReference type="ChEBI" id="CHEBI:29105"/>
        <label>2</label>
    </ligand>
</feature>
<dbReference type="HAMAP" id="MF_01374">
    <property type="entry name" value="Glyoxalase_2"/>
    <property type="match status" value="1"/>
</dbReference>
<evidence type="ECO:0000313" key="10">
    <source>
        <dbReference type="Proteomes" id="UP000286482"/>
    </source>
</evidence>
<keyword evidence="6 7" id="KW-0862">Zinc</keyword>
<comment type="pathway">
    <text evidence="2 7">Secondary metabolite metabolism; methylglyoxal degradation; (R)-lactate from methylglyoxal: step 2/2.</text>
</comment>
<comment type="cofactor">
    <cofactor evidence="7">
        <name>Zn(2+)</name>
        <dbReference type="ChEBI" id="CHEBI:29105"/>
    </cofactor>
    <text evidence="7">Binds 2 Zn(2+) ions per subunit.</text>
</comment>
<feature type="binding site" evidence="7">
    <location>
        <position position="54"/>
    </location>
    <ligand>
        <name>Zn(2+)</name>
        <dbReference type="ChEBI" id="CHEBI:29105"/>
        <label>1</label>
    </ligand>
</feature>
<comment type="function">
    <text evidence="7">Thiolesterase that catalyzes the hydrolysis of S-D-lactoyl-glutathione to form glutathione and D-lactic acid.</text>
</comment>
<dbReference type="OrthoDB" id="9802248at2"/>
<sequence length="254" mass="28932">MQVIQIPAFNDNYIWLIKASNSQQCIVVDPGDAQPVLERIKSLELELCGVLLTHHHNDHHGGIPRLLEEYPQAKVYGLTKPQYSFDCESISELEQIEVIGLKFDVLHFSGHTVDHIGFMIENNLFCGDTLFSAGCGRLLGGSAKQLFESLKIISALPSHTRIYCAHEYTLDNLRFAHKIEPHNPDLTAYIARVSKLRHQGLPTIPSTLDLELKVNPFLRTDSPELQATVQMHCKRAINDELEFFTELRRWKDDF</sequence>
<dbReference type="GO" id="GO:0004416">
    <property type="term" value="F:hydroxyacylglutathione hydrolase activity"/>
    <property type="evidence" value="ECO:0007669"/>
    <property type="project" value="UniProtKB-UniRule"/>
</dbReference>
<comment type="caution">
    <text evidence="9">The sequence shown here is derived from an EMBL/GenBank/DDBJ whole genome shotgun (WGS) entry which is preliminary data.</text>
</comment>
<name>A0A420E9L0_9ALTE</name>
<dbReference type="AlphaFoldDB" id="A0A420E9L0"/>
<keyword evidence="5 7" id="KW-0378">Hydrolase</keyword>
<dbReference type="CDD" id="cd07723">
    <property type="entry name" value="hydroxyacylglutathione_hydrolase_MBL-fold"/>
    <property type="match status" value="1"/>
</dbReference>
<dbReference type="Pfam" id="PF16123">
    <property type="entry name" value="HAGH_C"/>
    <property type="match status" value="1"/>
</dbReference>
<dbReference type="RefSeq" id="WP_120355401.1">
    <property type="nucleotide sequence ID" value="NZ_RAQO01000007.1"/>
</dbReference>
<dbReference type="InterPro" id="IPR036866">
    <property type="entry name" value="RibonucZ/Hydroxyglut_hydro"/>
</dbReference>
<comment type="similarity">
    <text evidence="3 7">Belongs to the metallo-beta-lactamase superfamily. Glyoxalase II family.</text>
</comment>
<keyword evidence="4 7" id="KW-0479">Metal-binding</keyword>
<dbReference type="InterPro" id="IPR032282">
    <property type="entry name" value="HAGH_C"/>
</dbReference>
<dbReference type="GO" id="GO:0019243">
    <property type="term" value="P:methylglyoxal catabolic process to D-lactate via S-lactoyl-glutathione"/>
    <property type="evidence" value="ECO:0007669"/>
    <property type="project" value="UniProtKB-UniRule"/>
</dbReference>
<dbReference type="EMBL" id="RAQO01000007">
    <property type="protein sequence ID" value="RKF17377.1"/>
    <property type="molecule type" value="Genomic_DNA"/>
</dbReference>
<feature type="binding site" evidence="7">
    <location>
        <position position="58"/>
    </location>
    <ligand>
        <name>Zn(2+)</name>
        <dbReference type="ChEBI" id="CHEBI:29105"/>
        <label>2</label>
    </ligand>
</feature>
<proteinExistence type="inferred from homology"/>
<dbReference type="PIRSF" id="PIRSF005457">
    <property type="entry name" value="Glx"/>
    <property type="match status" value="1"/>
</dbReference>
<dbReference type="InterPro" id="IPR017782">
    <property type="entry name" value="Hydroxyacylglutathione_Hdrlase"/>
</dbReference>
<organism evidence="9 10">
    <name type="scientific">Alginatibacterium sediminis</name>
    <dbReference type="NCBI Taxonomy" id="2164068"/>
    <lineage>
        <taxon>Bacteria</taxon>
        <taxon>Pseudomonadati</taxon>
        <taxon>Pseudomonadota</taxon>
        <taxon>Gammaproteobacteria</taxon>
        <taxon>Alteromonadales</taxon>
        <taxon>Alteromonadaceae</taxon>
        <taxon>Alginatibacterium</taxon>
    </lineage>
</organism>
<dbReference type="InterPro" id="IPR035680">
    <property type="entry name" value="Clx_II_MBL"/>
</dbReference>
<dbReference type="InterPro" id="IPR050110">
    <property type="entry name" value="Glyoxalase_II_hydrolase"/>
</dbReference>
<dbReference type="NCBIfam" id="TIGR03413">
    <property type="entry name" value="GSH_gloB"/>
    <property type="match status" value="1"/>
</dbReference>
<dbReference type="PANTHER" id="PTHR43705">
    <property type="entry name" value="HYDROXYACYLGLUTATHIONE HYDROLASE"/>
    <property type="match status" value="1"/>
</dbReference>
<dbReference type="GO" id="GO:0046872">
    <property type="term" value="F:metal ion binding"/>
    <property type="evidence" value="ECO:0007669"/>
    <property type="project" value="UniProtKB-KW"/>
</dbReference>
<evidence type="ECO:0000259" key="8">
    <source>
        <dbReference type="SMART" id="SM00849"/>
    </source>
</evidence>
<evidence type="ECO:0000256" key="5">
    <source>
        <dbReference type="ARBA" id="ARBA00022801"/>
    </source>
</evidence>
<reference evidence="9 10" key="1">
    <citation type="submission" date="2018-09" db="EMBL/GenBank/DDBJ databases">
        <authorList>
            <person name="Wang Z."/>
        </authorList>
    </citation>
    <scope>NUCLEOTIDE SEQUENCE [LARGE SCALE GENOMIC DNA]</scope>
    <source>
        <strain evidence="9 10">ALS 81</strain>
    </source>
</reference>
<dbReference type="PANTHER" id="PTHR43705:SF1">
    <property type="entry name" value="HYDROXYACYLGLUTATHIONE HYDROLASE GLOB"/>
    <property type="match status" value="1"/>
</dbReference>
<protein>
    <recommendedName>
        <fullName evidence="7">Hydroxyacylglutathione hydrolase</fullName>
        <ecNumber evidence="7">3.1.2.6</ecNumber>
    </recommendedName>
    <alternativeName>
        <fullName evidence="7">Glyoxalase II</fullName>
        <shortName evidence="7">Glx II</shortName>
    </alternativeName>
</protein>
<dbReference type="InterPro" id="IPR001279">
    <property type="entry name" value="Metallo-B-lactamas"/>
</dbReference>
<dbReference type="Pfam" id="PF00753">
    <property type="entry name" value="Lactamase_B"/>
    <property type="match status" value="1"/>
</dbReference>